<dbReference type="Pfam" id="PF00497">
    <property type="entry name" value="SBP_bac_3"/>
    <property type="match status" value="1"/>
</dbReference>
<dbReference type="SMART" id="SM00062">
    <property type="entry name" value="PBPb"/>
    <property type="match status" value="1"/>
</dbReference>
<comment type="similarity">
    <text evidence="1">Belongs to the bacterial solute-binding protein 3 family.</text>
</comment>
<evidence type="ECO:0000313" key="6">
    <source>
        <dbReference type="Proteomes" id="UP001607151"/>
    </source>
</evidence>
<name>A0ABW7IRT1_9VIBR</name>
<dbReference type="Gene3D" id="3.40.190.10">
    <property type="entry name" value="Periplasmic binding protein-like II"/>
    <property type="match status" value="2"/>
</dbReference>
<accession>A0ABW7IRT1</accession>
<dbReference type="EMBL" id="JBIHSN010000002">
    <property type="protein sequence ID" value="MFH0264293.1"/>
    <property type="molecule type" value="Genomic_DNA"/>
</dbReference>
<comment type="caution">
    <text evidence="5">The sequence shown here is derived from an EMBL/GenBank/DDBJ whole genome shotgun (WGS) entry which is preliminary data.</text>
</comment>
<gene>
    <name evidence="5" type="ORF">ACGRQ9_01915</name>
</gene>
<dbReference type="Proteomes" id="UP001607151">
    <property type="component" value="Unassembled WGS sequence"/>
</dbReference>
<dbReference type="PANTHER" id="PTHR35936">
    <property type="entry name" value="MEMBRANE-BOUND LYTIC MUREIN TRANSGLYCOSYLASE F"/>
    <property type="match status" value="1"/>
</dbReference>
<reference evidence="5 6" key="1">
    <citation type="submission" date="2024-10" db="EMBL/GenBank/DDBJ databases">
        <authorList>
            <person name="Yibar A."/>
            <person name="Saticioglu I.B."/>
            <person name="Duman M."/>
            <person name="Ajmi N."/>
            <person name="Gurler F."/>
            <person name="Ay H."/>
            <person name="Onuk E."/>
            <person name="Guler S."/>
            <person name="Romalde J.L."/>
        </authorList>
    </citation>
    <scope>NUCLEOTIDE SEQUENCE [LARGE SCALE GENOMIC DNA]</scope>
    <source>
        <strain evidence="5 6">14-MA-B</strain>
    </source>
</reference>
<feature type="domain" description="Solute-binding protein family 3/N-terminal" evidence="4">
    <location>
        <begin position="42"/>
        <end position="275"/>
    </location>
</feature>
<feature type="chain" id="PRO_5045852497" evidence="3">
    <location>
        <begin position="32"/>
        <end position="288"/>
    </location>
</feature>
<keyword evidence="2 3" id="KW-0732">Signal</keyword>
<dbReference type="PANTHER" id="PTHR35936:SF17">
    <property type="entry name" value="ARGININE-BINDING EXTRACELLULAR PROTEIN ARTP"/>
    <property type="match status" value="1"/>
</dbReference>
<keyword evidence="6" id="KW-1185">Reference proteome</keyword>
<proteinExistence type="inferred from homology"/>
<dbReference type="InterPro" id="IPR001638">
    <property type="entry name" value="Solute-binding_3/MltF_N"/>
</dbReference>
<dbReference type="RefSeq" id="WP_197712944.1">
    <property type="nucleotide sequence ID" value="NZ_AP018685.1"/>
</dbReference>
<feature type="signal peptide" evidence="3">
    <location>
        <begin position="1"/>
        <end position="31"/>
    </location>
</feature>
<sequence>MTNLSMDVNKVIKKCALTLGILATTTSVANADLLQDIKDKGEIVVATEARYTPFEMLEDGKIVGYAKDILDEVLRDLPGVKLTQLDLPLQGILAGLSAKRYDFVVTSLTITKARADKFSFTYPISSAAVAMLKRKGDSRINSPLDMAGKVIGGQAGSPQVQIVKNYEESTLIPERGEGVKRIQEFTDYNEAYAALASRRVDVVPQAIPNLAPIIKERPDLFEIVQPAFGPDTYYAWAGRQGEDSASLVQFFSDGIEKLNKSGKLAELQMKWFGFTMDVPTGYVPEPAS</sequence>
<evidence type="ECO:0000256" key="2">
    <source>
        <dbReference type="ARBA" id="ARBA00022729"/>
    </source>
</evidence>
<organism evidence="5 6">
    <name type="scientific">Vibrio rumoiensis</name>
    <dbReference type="NCBI Taxonomy" id="76258"/>
    <lineage>
        <taxon>Bacteria</taxon>
        <taxon>Pseudomonadati</taxon>
        <taxon>Pseudomonadota</taxon>
        <taxon>Gammaproteobacteria</taxon>
        <taxon>Vibrionales</taxon>
        <taxon>Vibrionaceae</taxon>
        <taxon>Vibrio</taxon>
    </lineage>
</organism>
<protein>
    <submittedName>
        <fullName evidence="5">Transporter substrate-binding domain-containing protein</fullName>
    </submittedName>
</protein>
<evidence type="ECO:0000256" key="3">
    <source>
        <dbReference type="SAM" id="SignalP"/>
    </source>
</evidence>
<evidence type="ECO:0000259" key="4">
    <source>
        <dbReference type="SMART" id="SM00062"/>
    </source>
</evidence>
<dbReference type="SUPFAM" id="SSF53850">
    <property type="entry name" value="Periplasmic binding protein-like II"/>
    <property type="match status" value="1"/>
</dbReference>
<evidence type="ECO:0000313" key="5">
    <source>
        <dbReference type="EMBL" id="MFH0264293.1"/>
    </source>
</evidence>
<evidence type="ECO:0000256" key="1">
    <source>
        <dbReference type="ARBA" id="ARBA00010333"/>
    </source>
</evidence>